<reference evidence="9 10" key="1">
    <citation type="submission" date="2018-08" db="EMBL/GenBank/DDBJ databases">
        <title>A genome reference for cultivated species of the human gut microbiota.</title>
        <authorList>
            <person name="Zou Y."/>
            <person name="Xue W."/>
            <person name="Luo G."/>
        </authorList>
    </citation>
    <scope>NUCLEOTIDE SEQUENCE [LARGE SCALE GENOMIC DNA]</scope>
    <source>
        <strain evidence="9 10">AF19-21</strain>
    </source>
</reference>
<dbReference type="SUPFAM" id="SSF161098">
    <property type="entry name" value="MetI-like"/>
    <property type="match status" value="1"/>
</dbReference>
<comment type="subcellular location">
    <subcellularLocation>
        <location evidence="1 7">Cell membrane</location>
        <topology evidence="1 7">Multi-pass membrane protein</topology>
    </subcellularLocation>
</comment>
<organism evidence="9 10">
    <name type="scientific">Hungatella hathewayi</name>
    <dbReference type="NCBI Taxonomy" id="154046"/>
    <lineage>
        <taxon>Bacteria</taxon>
        <taxon>Bacillati</taxon>
        <taxon>Bacillota</taxon>
        <taxon>Clostridia</taxon>
        <taxon>Lachnospirales</taxon>
        <taxon>Lachnospiraceae</taxon>
        <taxon>Hungatella</taxon>
    </lineage>
</organism>
<sequence>MKKSVKKEIIFSIIIVIFFAVMLSPLLIALSGSFRSPDNGTSFLQLFNEFSLESYKEAFEKMHYFRSLKNSVITTFSSVAILLVVAALAGYALARLKTRMGGFLQIFFLAGMMISAQMSIIPIYNIMRYFKINNSYIAPIVMYVTISIPFSIFVYTNFVKSGVPVALEEAARIDGAGRLGTFFKIVIPLTKPVLASIIITQGVPIWNDFFLSMLFLSSSTKKTLPLVMLSFLGDMQKPTQWTMLFAACFLSALPMLLAYAFLQKQFVGGLTVGAVKG</sequence>
<gene>
    <name evidence="9" type="ORF">DWX41_14430</name>
</gene>
<dbReference type="GO" id="GO:0055085">
    <property type="term" value="P:transmembrane transport"/>
    <property type="evidence" value="ECO:0007669"/>
    <property type="project" value="InterPro"/>
</dbReference>
<comment type="similarity">
    <text evidence="7">Belongs to the binding-protein-dependent transport system permease family.</text>
</comment>
<comment type="caution">
    <text evidence="9">The sequence shown here is derived from an EMBL/GenBank/DDBJ whole genome shotgun (WGS) entry which is preliminary data.</text>
</comment>
<dbReference type="InterPro" id="IPR035906">
    <property type="entry name" value="MetI-like_sf"/>
</dbReference>
<keyword evidence="3" id="KW-1003">Cell membrane</keyword>
<dbReference type="Proteomes" id="UP000261111">
    <property type="component" value="Unassembled WGS sequence"/>
</dbReference>
<proteinExistence type="inferred from homology"/>
<feature type="transmembrane region" description="Helical" evidence="7">
    <location>
        <begin position="244"/>
        <end position="262"/>
    </location>
</feature>
<evidence type="ECO:0000259" key="8">
    <source>
        <dbReference type="PROSITE" id="PS50928"/>
    </source>
</evidence>
<evidence type="ECO:0000256" key="7">
    <source>
        <dbReference type="RuleBase" id="RU363032"/>
    </source>
</evidence>
<keyword evidence="6 7" id="KW-0472">Membrane</keyword>
<dbReference type="PROSITE" id="PS50928">
    <property type="entry name" value="ABC_TM1"/>
    <property type="match status" value="1"/>
</dbReference>
<keyword evidence="4 7" id="KW-0812">Transmembrane</keyword>
<accession>A0A3E2WQE6</accession>
<dbReference type="AlphaFoldDB" id="A0A3E2WQE6"/>
<dbReference type="InterPro" id="IPR000515">
    <property type="entry name" value="MetI-like"/>
</dbReference>
<evidence type="ECO:0000256" key="4">
    <source>
        <dbReference type="ARBA" id="ARBA00022692"/>
    </source>
</evidence>
<dbReference type="GeneID" id="93332914"/>
<dbReference type="PANTHER" id="PTHR43744:SF12">
    <property type="entry name" value="ABC TRANSPORTER PERMEASE PROTEIN MG189-RELATED"/>
    <property type="match status" value="1"/>
</dbReference>
<feature type="transmembrane region" description="Helical" evidence="7">
    <location>
        <begin position="72"/>
        <end position="94"/>
    </location>
</feature>
<feature type="transmembrane region" description="Helical" evidence="7">
    <location>
        <begin position="179"/>
        <end position="203"/>
    </location>
</feature>
<keyword evidence="2 7" id="KW-0813">Transport</keyword>
<keyword evidence="5 7" id="KW-1133">Transmembrane helix</keyword>
<protein>
    <submittedName>
        <fullName evidence="9">Carbohydrate ABC transporter permease</fullName>
    </submittedName>
</protein>
<evidence type="ECO:0000256" key="1">
    <source>
        <dbReference type="ARBA" id="ARBA00004651"/>
    </source>
</evidence>
<dbReference type="CDD" id="cd06261">
    <property type="entry name" value="TM_PBP2"/>
    <property type="match status" value="1"/>
</dbReference>
<dbReference type="Pfam" id="PF00528">
    <property type="entry name" value="BPD_transp_1"/>
    <property type="match status" value="1"/>
</dbReference>
<feature type="transmembrane region" description="Helical" evidence="7">
    <location>
        <begin position="9"/>
        <end position="30"/>
    </location>
</feature>
<name>A0A3E2WQE6_9FIRM</name>
<dbReference type="GO" id="GO:0005886">
    <property type="term" value="C:plasma membrane"/>
    <property type="evidence" value="ECO:0007669"/>
    <property type="project" value="UniProtKB-SubCell"/>
</dbReference>
<dbReference type="PANTHER" id="PTHR43744">
    <property type="entry name" value="ABC TRANSPORTER PERMEASE PROTEIN MG189-RELATED-RELATED"/>
    <property type="match status" value="1"/>
</dbReference>
<evidence type="ECO:0000256" key="3">
    <source>
        <dbReference type="ARBA" id="ARBA00022475"/>
    </source>
</evidence>
<evidence type="ECO:0000256" key="5">
    <source>
        <dbReference type="ARBA" id="ARBA00022989"/>
    </source>
</evidence>
<evidence type="ECO:0000313" key="10">
    <source>
        <dbReference type="Proteomes" id="UP000261111"/>
    </source>
</evidence>
<feature type="domain" description="ABC transmembrane type-1" evidence="8">
    <location>
        <begin position="68"/>
        <end position="262"/>
    </location>
</feature>
<evidence type="ECO:0000256" key="2">
    <source>
        <dbReference type="ARBA" id="ARBA00022448"/>
    </source>
</evidence>
<feature type="transmembrane region" description="Helical" evidence="7">
    <location>
        <begin position="106"/>
        <end position="124"/>
    </location>
</feature>
<evidence type="ECO:0000313" key="9">
    <source>
        <dbReference type="EMBL" id="RGC29476.1"/>
    </source>
</evidence>
<dbReference type="EMBL" id="QVIA01000016">
    <property type="protein sequence ID" value="RGC29476.1"/>
    <property type="molecule type" value="Genomic_DNA"/>
</dbReference>
<dbReference type="RefSeq" id="WP_025654941.1">
    <property type="nucleotide sequence ID" value="NZ_QVIA01000016.1"/>
</dbReference>
<feature type="transmembrane region" description="Helical" evidence="7">
    <location>
        <begin position="136"/>
        <end position="158"/>
    </location>
</feature>
<evidence type="ECO:0000256" key="6">
    <source>
        <dbReference type="ARBA" id="ARBA00023136"/>
    </source>
</evidence>
<dbReference type="Gene3D" id="1.10.3720.10">
    <property type="entry name" value="MetI-like"/>
    <property type="match status" value="1"/>
</dbReference>